<gene>
    <name evidence="1" type="ORF">SAMN06265171_105270</name>
</gene>
<evidence type="ECO:0000313" key="2">
    <source>
        <dbReference type="Proteomes" id="UP000316916"/>
    </source>
</evidence>
<dbReference type="Proteomes" id="UP000316916">
    <property type="component" value="Unassembled WGS sequence"/>
</dbReference>
<protein>
    <submittedName>
        <fullName evidence="1">Uncharacterized protein</fullName>
    </submittedName>
</protein>
<keyword evidence="2" id="KW-1185">Reference proteome</keyword>
<reference evidence="1 2" key="1">
    <citation type="submission" date="2017-05" db="EMBL/GenBank/DDBJ databases">
        <authorList>
            <person name="Varghese N."/>
            <person name="Submissions S."/>
        </authorList>
    </citation>
    <scope>NUCLEOTIDE SEQUENCE [LARGE SCALE GENOMIC DNA]</scope>
    <source>
        <strain evidence="1 2">DSM 29371</strain>
    </source>
</reference>
<sequence length="44" mass="5567">MKSNIYFIWYILPMIYRTGYYEDTYSDSCLSILDYKFKKGRMWY</sequence>
<name>A0A521DM36_9FLAO</name>
<dbReference type="AlphaFoldDB" id="A0A521DM36"/>
<proteinExistence type="predicted"/>
<evidence type="ECO:0000313" key="1">
    <source>
        <dbReference type="EMBL" id="SMO72746.1"/>
    </source>
</evidence>
<dbReference type="EMBL" id="FXTC01000005">
    <property type="protein sequence ID" value="SMO72746.1"/>
    <property type="molecule type" value="Genomic_DNA"/>
</dbReference>
<organism evidence="1 2">
    <name type="scientific">Chryseobacterium rhizoplanae</name>
    <dbReference type="NCBI Taxonomy" id="1609531"/>
    <lineage>
        <taxon>Bacteria</taxon>
        <taxon>Pseudomonadati</taxon>
        <taxon>Bacteroidota</taxon>
        <taxon>Flavobacteriia</taxon>
        <taxon>Flavobacteriales</taxon>
        <taxon>Weeksellaceae</taxon>
        <taxon>Chryseobacterium group</taxon>
        <taxon>Chryseobacterium</taxon>
    </lineage>
</organism>
<accession>A0A521DM36</accession>